<organism evidence="6 7">
    <name type="scientific">Dactylonectria macrodidyma</name>
    <dbReference type="NCBI Taxonomy" id="307937"/>
    <lineage>
        <taxon>Eukaryota</taxon>
        <taxon>Fungi</taxon>
        <taxon>Dikarya</taxon>
        <taxon>Ascomycota</taxon>
        <taxon>Pezizomycotina</taxon>
        <taxon>Sordariomycetes</taxon>
        <taxon>Hypocreomycetidae</taxon>
        <taxon>Hypocreales</taxon>
        <taxon>Nectriaceae</taxon>
        <taxon>Dactylonectria</taxon>
    </lineage>
</organism>
<dbReference type="InterPro" id="IPR056884">
    <property type="entry name" value="NPHP3-like_N"/>
</dbReference>
<evidence type="ECO:0000313" key="7">
    <source>
        <dbReference type="Proteomes" id="UP000738349"/>
    </source>
</evidence>
<feature type="repeat" description="ANK" evidence="3">
    <location>
        <begin position="1201"/>
        <end position="1225"/>
    </location>
</feature>
<feature type="repeat" description="ANK" evidence="3">
    <location>
        <begin position="1034"/>
        <end position="1066"/>
    </location>
</feature>
<dbReference type="PROSITE" id="PS50297">
    <property type="entry name" value="ANK_REP_REGION"/>
    <property type="match status" value="12"/>
</dbReference>
<sequence>MSFGVGAGDIIAVINRANKIRRAFIDAPSQFKDISDEVRSLSIVLQDVEILSGQELSPPKSEELEEITGGCRNVLKQLERVLDKYVELRPGNQKFDMKVKRAWKRLNWEPDDIRDLRSCVVSNIALLNAFQGRVISQISQATKFGVDRLNQRQEDRERYEEQQTILDWLTPIDYTLQQNDFLSRRQPGTGQWLIESKEFLSWVASSKQTLFCPGIPGAGKSILASVVVDTLLTQFQDDDDVGVAYLYFNFRRQHEQKLDDLCTSLLKQLSHGRQHLLENVRSLYEMNAGKKTRPSFDETMRALRSVCNRHSRVFIIVDALDECQVNDNCRSRIISSLFNLQDTCGLNILATSRFIPEIMEQFDRCHFLEISAHSKDVEKYVDGHMSHLPSFVRRNSDLREELKLGVVEAVDGMFLLAQLHLDSLVGKRSPKALRAALANLPSGSEAYDIAYKDAMERIEGQVSDQEELAKQILAYIICAKRRLTVVELQDMLAVEVGETELDKENIPEIEDMILVCAGLVTVEEESGIVRLVHYTTQNYFERTWSSWFPTTETDLTTICATYLSFGIFGSGFCENYDAYEKRLQSHPFYEYAAQNWGYHAREAAPSQEVLRFLENSAKVESSSQALMARKLDEWPLAHSPRMPRQITGLHLAAYFGVEYAARHLLDKGIAVTKDSLGRTPLWYAAGNGETSVAKLLLESGVDIESGDIYGQTPLMRAVERGQVDIVQMVLDNGGEIDMMDPEGMTLLSQSLFYREEALAGLLLEKGANIESRDRHGRTPLSRAVVNREGYVAVQLLNRGADITSKDIHGRTPLLWAAWSGCEAGVSLMFKNGADAETKDNDGRTALSLTAERGHDAVVRLLLGRGVDINSKSSSGRTALSWAAEYGKAEVVKLLLEQGAEIDCKDDDGRTPLSWAARCGEDAAIALMFDSLLETQRKTDAASAAWSGNQAVINVLLERGAEIDSIDKYGKTPLSWAAANDHGAITGQLLDNGANIESKSNEGWTPLVWAVKYGRSAVVQLLVDNGADLESQDEPGLTSLSWAVIHKEETVVELLLKLGADTESKTIVGQTPLMWAAMLGHADIARLLMEHGANTEWRDYKDFTPLTRAALHDHEAVVKVMIDMGASVEAEDPIHHRTALAWAAQYGRERAVALLLAHTSNLSVRDIEGRTILLLTATSGLDTAVKLLLTHDDVDIDLRDKFGSTPLSLAARKGHTKVARLLLETGRVELDSRDNFGRTPLSWAKRHGHTDMVRLLIDYGNEKGVPFDDGEPIKAGRTSSEEIDRWCDICTLSILKVDAFYKCKICNGGGFDICLECFEVGAHCFVDTHELIRRE</sequence>
<accession>A0A9P9DHB0</accession>
<feature type="repeat" description="ANK" evidence="3">
    <location>
        <begin position="968"/>
        <end position="1000"/>
    </location>
</feature>
<feature type="repeat" description="ANK" evidence="3">
    <location>
        <begin position="709"/>
        <end position="741"/>
    </location>
</feature>
<dbReference type="InterPro" id="IPR002110">
    <property type="entry name" value="Ankyrin_rpt"/>
</dbReference>
<feature type="repeat" description="ANK" evidence="3">
    <location>
        <begin position="676"/>
        <end position="708"/>
    </location>
</feature>
<evidence type="ECO:0000259" key="4">
    <source>
        <dbReference type="Pfam" id="PF22939"/>
    </source>
</evidence>
<dbReference type="Pfam" id="PF24883">
    <property type="entry name" value="NPHP3_N"/>
    <property type="match status" value="1"/>
</dbReference>
<dbReference type="Pfam" id="PF22939">
    <property type="entry name" value="WHD_GPIID"/>
    <property type="match status" value="1"/>
</dbReference>
<keyword evidence="1" id="KW-0677">Repeat</keyword>
<feature type="repeat" description="ANK" evidence="3">
    <location>
        <begin position="1001"/>
        <end position="1033"/>
    </location>
</feature>
<comment type="caution">
    <text evidence="6">The sequence shown here is derived from an EMBL/GenBank/DDBJ whole genome shotgun (WGS) entry which is preliminary data.</text>
</comment>
<feature type="domain" description="GPI inositol-deacylase winged helix" evidence="4">
    <location>
        <begin position="464"/>
        <end position="540"/>
    </location>
</feature>
<protein>
    <submittedName>
        <fullName evidence="6">Ankyrin repeat-containing domain protein</fullName>
    </submittedName>
</protein>
<evidence type="ECO:0000313" key="6">
    <source>
        <dbReference type="EMBL" id="KAH7120600.1"/>
    </source>
</evidence>
<dbReference type="PROSITE" id="PS50088">
    <property type="entry name" value="ANK_REPEAT"/>
    <property type="match status" value="15"/>
</dbReference>
<feature type="repeat" description="ANK" evidence="3">
    <location>
        <begin position="841"/>
        <end position="873"/>
    </location>
</feature>
<dbReference type="SUPFAM" id="SSF52540">
    <property type="entry name" value="P-loop containing nucleoside triphosphate hydrolases"/>
    <property type="match status" value="1"/>
</dbReference>
<dbReference type="SUPFAM" id="SSF48403">
    <property type="entry name" value="Ankyrin repeat"/>
    <property type="match status" value="2"/>
</dbReference>
<dbReference type="Gene3D" id="3.40.50.300">
    <property type="entry name" value="P-loop containing nucleotide triphosphate hydrolases"/>
    <property type="match status" value="1"/>
</dbReference>
<gene>
    <name evidence="6" type="ORF">EDB81DRAFT_891419</name>
</gene>
<keyword evidence="2 3" id="KW-0040">ANK repeat</keyword>
<evidence type="ECO:0000256" key="2">
    <source>
        <dbReference type="ARBA" id="ARBA00023043"/>
    </source>
</evidence>
<dbReference type="Pfam" id="PF12796">
    <property type="entry name" value="Ank_2"/>
    <property type="match status" value="5"/>
</dbReference>
<dbReference type="InterPro" id="IPR027417">
    <property type="entry name" value="P-loop_NTPase"/>
</dbReference>
<dbReference type="Proteomes" id="UP000738349">
    <property type="component" value="Unassembled WGS sequence"/>
</dbReference>
<feature type="repeat" description="ANK" evidence="3">
    <location>
        <begin position="874"/>
        <end position="906"/>
    </location>
</feature>
<dbReference type="SMART" id="SM00248">
    <property type="entry name" value="ANK"/>
    <property type="match status" value="19"/>
</dbReference>
<evidence type="ECO:0000256" key="1">
    <source>
        <dbReference type="ARBA" id="ARBA00022737"/>
    </source>
</evidence>
<keyword evidence="7" id="KW-1185">Reference proteome</keyword>
<feature type="repeat" description="ANK" evidence="3">
    <location>
        <begin position="935"/>
        <end position="967"/>
    </location>
</feature>
<dbReference type="PRINTS" id="PR01415">
    <property type="entry name" value="ANKYRIN"/>
</dbReference>
<dbReference type="OrthoDB" id="1577640at2759"/>
<dbReference type="EMBL" id="JAGMUV010000025">
    <property type="protein sequence ID" value="KAH7120600.1"/>
    <property type="molecule type" value="Genomic_DNA"/>
</dbReference>
<dbReference type="Gene3D" id="1.25.40.20">
    <property type="entry name" value="Ankyrin repeat-containing domain"/>
    <property type="match status" value="6"/>
</dbReference>
<evidence type="ECO:0000259" key="5">
    <source>
        <dbReference type="Pfam" id="PF24883"/>
    </source>
</evidence>
<dbReference type="PANTHER" id="PTHR24123:SF33">
    <property type="entry name" value="PROTEIN HOS4"/>
    <property type="match status" value="1"/>
</dbReference>
<dbReference type="InterPro" id="IPR051165">
    <property type="entry name" value="Multifunctional_ANK_Repeat"/>
</dbReference>
<dbReference type="PANTHER" id="PTHR24123">
    <property type="entry name" value="ANKYRIN REPEAT-CONTAINING"/>
    <property type="match status" value="1"/>
</dbReference>
<feature type="repeat" description="ANK" evidence="3">
    <location>
        <begin position="1067"/>
        <end position="1099"/>
    </location>
</feature>
<feature type="domain" description="Nephrocystin 3-like N-terminal" evidence="5">
    <location>
        <begin position="188"/>
        <end position="353"/>
    </location>
</feature>
<feature type="repeat" description="ANK" evidence="3">
    <location>
        <begin position="808"/>
        <end position="840"/>
    </location>
</feature>
<reference evidence="6" key="1">
    <citation type="journal article" date="2021" name="Nat. Commun.">
        <title>Genetic determinants of endophytism in the Arabidopsis root mycobiome.</title>
        <authorList>
            <person name="Mesny F."/>
            <person name="Miyauchi S."/>
            <person name="Thiergart T."/>
            <person name="Pickel B."/>
            <person name="Atanasova L."/>
            <person name="Karlsson M."/>
            <person name="Huettel B."/>
            <person name="Barry K.W."/>
            <person name="Haridas S."/>
            <person name="Chen C."/>
            <person name="Bauer D."/>
            <person name="Andreopoulos W."/>
            <person name="Pangilinan J."/>
            <person name="LaButti K."/>
            <person name="Riley R."/>
            <person name="Lipzen A."/>
            <person name="Clum A."/>
            <person name="Drula E."/>
            <person name="Henrissat B."/>
            <person name="Kohler A."/>
            <person name="Grigoriev I.V."/>
            <person name="Martin F.M."/>
            <person name="Hacquard S."/>
        </authorList>
    </citation>
    <scope>NUCLEOTIDE SEQUENCE</scope>
    <source>
        <strain evidence="6">MPI-CAGE-AT-0147</strain>
    </source>
</reference>
<feature type="repeat" description="ANK" evidence="3">
    <location>
        <begin position="775"/>
        <end position="807"/>
    </location>
</feature>
<feature type="repeat" description="ANK" evidence="3">
    <location>
        <begin position="1235"/>
        <end position="1259"/>
    </location>
</feature>
<proteinExistence type="predicted"/>
<name>A0A9P9DHB0_9HYPO</name>
<dbReference type="InterPro" id="IPR054471">
    <property type="entry name" value="GPIID_WHD"/>
</dbReference>
<feature type="repeat" description="ANK" evidence="3">
    <location>
        <begin position="1100"/>
        <end position="1132"/>
    </location>
</feature>
<feature type="repeat" description="ANK" evidence="3">
    <location>
        <begin position="742"/>
        <end position="774"/>
    </location>
</feature>
<evidence type="ECO:0000256" key="3">
    <source>
        <dbReference type="PROSITE-ProRule" id="PRU00023"/>
    </source>
</evidence>
<dbReference type="InterPro" id="IPR036770">
    <property type="entry name" value="Ankyrin_rpt-contain_sf"/>
</dbReference>